<dbReference type="InterPro" id="IPR005623">
    <property type="entry name" value="Chaperone_NapD_NO3_reduct"/>
</dbReference>
<protein>
    <submittedName>
        <fullName evidence="1">Uncharacterized protein</fullName>
    </submittedName>
</protein>
<dbReference type="AlphaFoldDB" id="A0A9X4XQ48"/>
<proteinExistence type="predicted"/>
<accession>A0A9X4XQ48</accession>
<name>A0A9X4XQ48_9BRAD</name>
<evidence type="ECO:0000313" key="1">
    <source>
        <dbReference type="EMBL" id="MTW19287.1"/>
    </source>
</evidence>
<organism evidence="1 2">
    <name type="scientific">Rhodoplanes serenus</name>
    <dbReference type="NCBI Taxonomy" id="200615"/>
    <lineage>
        <taxon>Bacteria</taxon>
        <taxon>Pseudomonadati</taxon>
        <taxon>Pseudomonadota</taxon>
        <taxon>Alphaproteobacteria</taxon>
        <taxon>Hyphomicrobiales</taxon>
        <taxon>Nitrobacteraceae</taxon>
        <taxon>Rhodoplanes</taxon>
    </lineage>
</organism>
<comment type="caution">
    <text evidence="1">The sequence shown here is derived from an EMBL/GenBank/DDBJ whole genome shotgun (WGS) entry which is preliminary data.</text>
</comment>
<dbReference type="Proteomes" id="UP000438991">
    <property type="component" value="Unassembled WGS sequence"/>
</dbReference>
<dbReference type="Pfam" id="PF03927">
    <property type="entry name" value="NapD"/>
    <property type="match status" value="1"/>
</dbReference>
<evidence type="ECO:0000313" key="2">
    <source>
        <dbReference type="Proteomes" id="UP000438991"/>
    </source>
</evidence>
<reference evidence="1 2" key="1">
    <citation type="submission" date="2019-11" db="EMBL/GenBank/DDBJ databases">
        <title>Whole-genome sequence of Rhodoplanes serenus DSM 18633, type strain.</title>
        <authorList>
            <person name="Kyndt J.A."/>
            <person name="Meyer T.E."/>
        </authorList>
    </citation>
    <scope>NUCLEOTIDE SEQUENCE [LARGE SCALE GENOMIC DNA]</scope>
    <source>
        <strain evidence="1 2">DSM 18633</strain>
    </source>
</reference>
<sequence>MIRINDPADLLGYLSARCPAASSPLVETKLSSRPQVIPVFRNPLPSTGHRVAAVDRRRFLGGTWSRDSSGAAGARPGAAEPSRAVASAAAEDDSPAAACLLVRAHPARIDAVAAAIPDIDGVDRVTAAPGGRLVATVWCDHVAAALGAITALPGVLAVSIRDTSLDTQTDPENRA</sequence>
<dbReference type="Gene3D" id="3.30.70.920">
    <property type="match status" value="1"/>
</dbReference>
<gene>
    <name evidence="1" type="ORF">GJ689_24140</name>
</gene>
<dbReference type="EMBL" id="WNKV01000028">
    <property type="protein sequence ID" value="MTW19287.1"/>
    <property type="molecule type" value="Genomic_DNA"/>
</dbReference>